<proteinExistence type="predicted"/>
<dbReference type="EMBL" id="BOPF01000003">
    <property type="protein sequence ID" value="GIJ44035.1"/>
    <property type="molecule type" value="Genomic_DNA"/>
</dbReference>
<keyword evidence="2" id="KW-0472">Membrane</keyword>
<feature type="transmembrane region" description="Helical" evidence="2">
    <location>
        <begin position="171"/>
        <end position="192"/>
    </location>
</feature>
<comment type="caution">
    <text evidence="3">The sequence shown here is derived from an EMBL/GenBank/DDBJ whole genome shotgun (WGS) entry which is preliminary data.</text>
</comment>
<organism evidence="3 4">
    <name type="scientific">Virgisporangium aliadipatigenens</name>
    <dbReference type="NCBI Taxonomy" id="741659"/>
    <lineage>
        <taxon>Bacteria</taxon>
        <taxon>Bacillati</taxon>
        <taxon>Actinomycetota</taxon>
        <taxon>Actinomycetes</taxon>
        <taxon>Micromonosporales</taxon>
        <taxon>Micromonosporaceae</taxon>
        <taxon>Virgisporangium</taxon>
    </lineage>
</organism>
<dbReference type="Proteomes" id="UP000619260">
    <property type="component" value="Unassembled WGS sequence"/>
</dbReference>
<reference evidence="3" key="1">
    <citation type="submission" date="2021-01" db="EMBL/GenBank/DDBJ databases">
        <title>Whole genome shotgun sequence of Virgisporangium aliadipatigenens NBRC 105644.</title>
        <authorList>
            <person name="Komaki H."/>
            <person name="Tamura T."/>
        </authorList>
    </citation>
    <scope>NUCLEOTIDE SEQUENCE</scope>
    <source>
        <strain evidence="3">NBRC 105644</strain>
    </source>
</reference>
<evidence type="ECO:0000256" key="2">
    <source>
        <dbReference type="SAM" id="Phobius"/>
    </source>
</evidence>
<evidence type="ECO:0000313" key="4">
    <source>
        <dbReference type="Proteomes" id="UP000619260"/>
    </source>
</evidence>
<dbReference type="RefSeq" id="WP_203897623.1">
    <property type="nucleotide sequence ID" value="NZ_BOPF01000003.1"/>
</dbReference>
<gene>
    <name evidence="3" type="ORF">Val02_09210</name>
</gene>
<protein>
    <submittedName>
        <fullName evidence="3">Uncharacterized protein</fullName>
    </submittedName>
</protein>
<keyword evidence="2" id="KW-1133">Transmembrane helix</keyword>
<sequence length="193" mass="20765">MTEALTPRWQEADEAVESLVATLVALATAPPTRAARKRPGGRPRAKSRPKSTRHHIAEVIRRYRLAPGLRVDRNMVAALLIGHRDLVTNPVLVAAVARACGIITGRELSPKKVARMAAESARVAALLARAEGEPTPGAEAVVPAPRRPIGVAVRPSVRARKRSRRRARARAVRRWSLAAAGLLLLIAVVLLLG</sequence>
<evidence type="ECO:0000313" key="3">
    <source>
        <dbReference type="EMBL" id="GIJ44035.1"/>
    </source>
</evidence>
<feature type="compositionally biased region" description="Basic residues" evidence="1">
    <location>
        <begin position="34"/>
        <end position="53"/>
    </location>
</feature>
<feature type="region of interest" description="Disordered" evidence="1">
    <location>
        <begin position="30"/>
        <end position="53"/>
    </location>
</feature>
<keyword evidence="2" id="KW-0812">Transmembrane</keyword>
<name>A0A8J4DMQ6_9ACTN</name>
<accession>A0A8J4DMQ6</accession>
<dbReference type="AlphaFoldDB" id="A0A8J4DMQ6"/>
<evidence type="ECO:0000256" key="1">
    <source>
        <dbReference type="SAM" id="MobiDB-lite"/>
    </source>
</evidence>
<keyword evidence="4" id="KW-1185">Reference proteome</keyword>